<dbReference type="InterPro" id="IPR016155">
    <property type="entry name" value="Mopterin_synth/thiamin_S_b"/>
</dbReference>
<dbReference type="AlphaFoldDB" id="A0A4R6UDL6"/>
<accession>A0A4R6UDL6</accession>
<dbReference type="SUPFAM" id="SSF54285">
    <property type="entry name" value="MoaD/ThiS"/>
    <property type="match status" value="1"/>
</dbReference>
<dbReference type="PANTHER" id="PTHR38031">
    <property type="entry name" value="SULFUR CARRIER PROTEIN SLR0821-RELATED"/>
    <property type="match status" value="1"/>
</dbReference>
<dbReference type="Proteomes" id="UP000295375">
    <property type="component" value="Unassembled WGS sequence"/>
</dbReference>
<sequence>MAKVSFTGHLQRHLAIEPLTVNGATLAEVLNEVFQRYPALRTYLLDDQRGLRQHVAIFIDGQQIRDRRHFKDLTPANAEVFVAQALSGG</sequence>
<comment type="caution">
    <text evidence="1">The sequence shown here is derived from an EMBL/GenBank/DDBJ whole genome shotgun (WGS) entry which is preliminary data.</text>
</comment>
<dbReference type="CDD" id="cd17040">
    <property type="entry name" value="Ubl_MoaD_like"/>
    <property type="match status" value="1"/>
</dbReference>
<dbReference type="InterPro" id="IPR052045">
    <property type="entry name" value="Sulfur_Carrier/Prot_Modifier"/>
</dbReference>
<proteinExistence type="predicted"/>
<protein>
    <submittedName>
        <fullName evidence="1">Molybdopterin synthase subunit MoaD</fullName>
    </submittedName>
</protein>
<evidence type="ECO:0000313" key="2">
    <source>
        <dbReference type="Proteomes" id="UP000295375"/>
    </source>
</evidence>
<evidence type="ECO:0000313" key="1">
    <source>
        <dbReference type="EMBL" id="TDQ43233.1"/>
    </source>
</evidence>
<dbReference type="InterPro" id="IPR012675">
    <property type="entry name" value="Beta-grasp_dom_sf"/>
</dbReference>
<keyword evidence="2" id="KW-1185">Reference proteome</keyword>
<dbReference type="EMBL" id="SNYM01000031">
    <property type="protein sequence ID" value="TDQ43233.1"/>
    <property type="molecule type" value="Genomic_DNA"/>
</dbReference>
<dbReference type="Gene3D" id="3.10.20.30">
    <property type="match status" value="1"/>
</dbReference>
<dbReference type="PANTHER" id="PTHR38031:SF1">
    <property type="entry name" value="SULFUR CARRIER PROTEIN CYSO"/>
    <property type="match status" value="1"/>
</dbReference>
<reference evidence="1 2" key="1">
    <citation type="submission" date="2019-03" db="EMBL/GenBank/DDBJ databases">
        <title>Genomic Encyclopedia of Type Strains, Phase IV (KMG-IV): sequencing the most valuable type-strain genomes for metagenomic binning, comparative biology and taxonomic classification.</title>
        <authorList>
            <person name="Goeker M."/>
        </authorList>
    </citation>
    <scope>NUCLEOTIDE SEQUENCE [LARGE SCALE GENOMIC DNA]</scope>
    <source>
        <strain evidence="1 2">DSM 103792</strain>
    </source>
</reference>
<name>A0A4R6UDL6_9GAMM</name>
<dbReference type="RefSeq" id="WP_232475477.1">
    <property type="nucleotide sequence ID" value="NZ_CP037953.1"/>
</dbReference>
<organism evidence="1 2">
    <name type="scientific">Permianibacter aggregans</name>
    <dbReference type="NCBI Taxonomy" id="1510150"/>
    <lineage>
        <taxon>Bacteria</taxon>
        <taxon>Pseudomonadati</taxon>
        <taxon>Pseudomonadota</taxon>
        <taxon>Gammaproteobacteria</taxon>
        <taxon>Pseudomonadales</taxon>
        <taxon>Pseudomonadaceae</taxon>
        <taxon>Permianibacter</taxon>
    </lineage>
</organism>
<gene>
    <name evidence="1" type="ORF">EV696_13131</name>
</gene>